<comment type="caution">
    <text evidence="1">The sequence shown here is derived from an EMBL/GenBank/DDBJ whole genome shotgun (WGS) entry which is preliminary data.</text>
</comment>
<dbReference type="Proteomes" id="UP001196413">
    <property type="component" value="Unassembled WGS sequence"/>
</dbReference>
<organism evidence="1 2">
    <name type="scientific">Parelaphostrongylus tenuis</name>
    <name type="common">Meningeal worm</name>
    <dbReference type="NCBI Taxonomy" id="148309"/>
    <lineage>
        <taxon>Eukaryota</taxon>
        <taxon>Metazoa</taxon>
        <taxon>Ecdysozoa</taxon>
        <taxon>Nematoda</taxon>
        <taxon>Chromadorea</taxon>
        <taxon>Rhabditida</taxon>
        <taxon>Rhabditina</taxon>
        <taxon>Rhabditomorpha</taxon>
        <taxon>Strongyloidea</taxon>
        <taxon>Metastrongylidae</taxon>
        <taxon>Parelaphostrongylus</taxon>
    </lineage>
</organism>
<sequence length="75" mass="8471">MAGKWHCGKNFRATAPRVHYVDRGSRGQRIVPAPLSHPITSEKKVCTALEPPELALSNGYLKFKNRALPWRNTLM</sequence>
<proteinExistence type="predicted"/>
<gene>
    <name evidence="1" type="ORF">KIN20_000542</name>
</gene>
<keyword evidence="2" id="KW-1185">Reference proteome</keyword>
<dbReference type="EMBL" id="JAHQIW010000081">
    <property type="protein sequence ID" value="KAJ1345907.1"/>
    <property type="molecule type" value="Genomic_DNA"/>
</dbReference>
<dbReference type="AlphaFoldDB" id="A0AAD5MBF2"/>
<name>A0AAD5MBF2_PARTN</name>
<evidence type="ECO:0000313" key="2">
    <source>
        <dbReference type="Proteomes" id="UP001196413"/>
    </source>
</evidence>
<accession>A0AAD5MBF2</accession>
<protein>
    <submittedName>
        <fullName evidence="1">Uncharacterized protein</fullName>
    </submittedName>
</protein>
<evidence type="ECO:0000313" key="1">
    <source>
        <dbReference type="EMBL" id="KAJ1345907.1"/>
    </source>
</evidence>
<reference evidence="1" key="1">
    <citation type="submission" date="2021-06" db="EMBL/GenBank/DDBJ databases">
        <title>Parelaphostrongylus tenuis whole genome reference sequence.</title>
        <authorList>
            <person name="Garwood T.J."/>
            <person name="Larsen P.A."/>
            <person name="Fountain-Jones N.M."/>
            <person name="Garbe J.R."/>
            <person name="Macchietto M.G."/>
            <person name="Kania S.A."/>
            <person name="Gerhold R.W."/>
            <person name="Richards J.E."/>
            <person name="Wolf T.M."/>
        </authorList>
    </citation>
    <scope>NUCLEOTIDE SEQUENCE</scope>
    <source>
        <strain evidence="1">MNPRO001-30</strain>
        <tissue evidence="1">Meninges</tissue>
    </source>
</reference>